<keyword evidence="2" id="KW-0732">Signal</keyword>
<dbReference type="InterPro" id="IPR006597">
    <property type="entry name" value="Sel1-like"/>
</dbReference>
<dbReference type="AlphaFoldDB" id="A0A923MLE6"/>
<organism evidence="3 4">
    <name type="scientific">Ramlibacter cellulosilyticus</name>
    <dbReference type="NCBI Taxonomy" id="2764187"/>
    <lineage>
        <taxon>Bacteria</taxon>
        <taxon>Pseudomonadati</taxon>
        <taxon>Pseudomonadota</taxon>
        <taxon>Betaproteobacteria</taxon>
        <taxon>Burkholderiales</taxon>
        <taxon>Comamonadaceae</taxon>
        <taxon>Ramlibacter</taxon>
    </lineage>
</organism>
<keyword evidence="4" id="KW-1185">Reference proteome</keyword>
<gene>
    <name evidence="3" type="ORF">H8N03_01255</name>
</gene>
<reference evidence="3" key="1">
    <citation type="submission" date="2020-08" db="EMBL/GenBank/DDBJ databases">
        <title>Ramlibacter sp. USB13 16S ribosomal RNA gene genome sequencing and assembly.</title>
        <authorList>
            <person name="Kang M."/>
        </authorList>
    </citation>
    <scope>NUCLEOTIDE SEQUENCE</scope>
    <source>
        <strain evidence="3">USB13</strain>
    </source>
</reference>
<evidence type="ECO:0000313" key="3">
    <source>
        <dbReference type="EMBL" id="MBC5781550.1"/>
    </source>
</evidence>
<feature type="region of interest" description="Disordered" evidence="1">
    <location>
        <begin position="197"/>
        <end position="230"/>
    </location>
</feature>
<proteinExistence type="predicted"/>
<feature type="signal peptide" evidence="2">
    <location>
        <begin position="1"/>
        <end position="22"/>
    </location>
</feature>
<dbReference type="PANTHER" id="PTHR43628">
    <property type="entry name" value="ACTIVATOR OF C KINASE PROTEIN 1-RELATED"/>
    <property type="match status" value="1"/>
</dbReference>
<comment type="caution">
    <text evidence="3">The sequence shown here is derived from an EMBL/GenBank/DDBJ whole genome shotgun (WGS) entry which is preliminary data.</text>
</comment>
<feature type="chain" id="PRO_5037965370" evidence="2">
    <location>
        <begin position="23"/>
        <end position="230"/>
    </location>
</feature>
<dbReference type="PANTHER" id="PTHR43628:SF1">
    <property type="entry name" value="CHITIN SYNTHASE REGULATORY FACTOR 2-RELATED"/>
    <property type="match status" value="1"/>
</dbReference>
<evidence type="ECO:0000313" key="4">
    <source>
        <dbReference type="Proteomes" id="UP000608513"/>
    </source>
</evidence>
<dbReference type="Gene3D" id="1.25.40.10">
    <property type="entry name" value="Tetratricopeptide repeat domain"/>
    <property type="match status" value="1"/>
</dbReference>
<dbReference type="Proteomes" id="UP000608513">
    <property type="component" value="Unassembled WGS sequence"/>
</dbReference>
<sequence length="230" mass="25077">MHTAIRRTLLVLCTAASVSAVAATGEALKEYELARINSGVTGQKLDLAQAHVHLRKAAELGHLPAQVELAFVYFNGNQQVRKDLAQSFQWFRKAAEAGSVPAQCMLGDFYKDGLGGAPKDPAKAFSLYQRTATSRDRCAPKAQLALYGAYEAGQGVRKDLPTAIAWLKKSADGGDPRAQATLSRNYFQGYGVPRDEELGRHWKRKSREGVAPHDDEEGNAHGAGPHDHRR</sequence>
<evidence type="ECO:0000256" key="2">
    <source>
        <dbReference type="SAM" id="SignalP"/>
    </source>
</evidence>
<dbReference type="EMBL" id="JACORT010000001">
    <property type="protein sequence ID" value="MBC5781550.1"/>
    <property type="molecule type" value="Genomic_DNA"/>
</dbReference>
<dbReference type="SMART" id="SM00671">
    <property type="entry name" value="SEL1"/>
    <property type="match status" value="5"/>
</dbReference>
<evidence type="ECO:0000256" key="1">
    <source>
        <dbReference type="SAM" id="MobiDB-lite"/>
    </source>
</evidence>
<accession>A0A923MLE6</accession>
<dbReference type="RefSeq" id="WP_187074305.1">
    <property type="nucleotide sequence ID" value="NZ_JACORT010000001.1"/>
</dbReference>
<dbReference type="InterPro" id="IPR011990">
    <property type="entry name" value="TPR-like_helical_dom_sf"/>
</dbReference>
<name>A0A923MLE6_9BURK</name>
<dbReference type="InterPro" id="IPR052945">
    <property type="entry name" value="Mitotic_Regulator"/>
</dbReference>
<dbReference type="SUPFAM" id="SSF81901">
    <property type="entry name" value="HCP-like"/>
    <property type="match status" value="1"/>
</dbReference>
<dbReference type="Pfam" id="PF08238">
    <property type="entry name" value="Sel1"/>
    <property type="match status" value="5"/>
</dbReference>
<protein>
    <submittedName>
        <fullName evidence="3">Sel1 repeat family protein</fullName>
    </submittedName>
</protein>